<name>A0ABR7NIV3_9FIRM</name>
<dbReference type="Proteomes" id="UP000658131">
    <property type="component" value="Unassembled WGS sequence"/>
</dbReference>
<accession>A0ABR7NIV3</accession>
<sequence>MEDLASMITQFLGSEEGMNQLRAVTEALGLDSPGAGNGGTPPAASNPPPQQAGGTAGGPDLGALFSSLGGGGGSSDAGSPGLDLNTILLLGRAVSAFNQEDRNTELLRALKPHFSQERAKKVDDAIKILQLIRLLPLVKDLGILPSLRGGDGS</sequence>
<evidence type="ECO:0000256" key="1">
    <source>
        <dbReference type="SAM" id="MobiDB-lite"/>
    </source>
</evidence>
<dbReference type="EMBL" id="JACRTB010000006">
    <property type="protein sequence ID" value="MBC8575742.1"/>
    <property type="molecule type" value="Genomic_DNA"/>
</dbReference>
<gene>
    <name evidence="2" type="ORF">H8717_04845</name>
</gene>
<dbReference type="RefSeq" id="WP_262399344.1">
    <property type="nucleotide sequence ID" value="NZ_JACRTB010000006.1"/>
</dbReference>
<protein>
    <submittedName>
        <fullName evidence="2">Uncharacterized protein</fullName>
    </submittedName>
</protein>
<comment type="caution">
    <text evidence="2">The sequence shown here is derived from an EMBL/GenBank/DDBJ whole genome shotgun (WGS) entry which is preliminary data.</text>
</comment>
<evidence type="ECO:0000313" key="2">
    <source>
        <dbReference type="EMBL" id="MBC8575742.1"/>
    </source>
</evidence>
<keyword evidence="3" id="KW-1185">Reference proteome</keyword>
<organism evidence="2 3">
    <name type="scientific">Yanshouia hominis</name>
    <dbReference type="NCBI Taxonomy" id="2763673"/>
    <lineage>
        <taxon>Bacteria</taxon>
        <taxon>Bacillati</taxon>
        <taxon>Bacillota</taxon>
        <taxon>Clostridia</taxon>
        <taxon>Eubacteriales</taxon>
        <taxon>Oscillospiraceae</taxon>
        <taxon>Yanshouia</taxon>
    </lineage>
</organism>
<feature type="region of interest" description="Disordered" evidence="1">
    <location>
        <begin position="22"/>
        <end position="77"/>
    </location>
</feature>
<reference evidence="2 3" key="1">
    <citation type="submission" date="2020-08" db="EMBL/GenBank/DDBJ databases">
        <title>Genome public.</title>
        <authorList>
            <person name="Liu C."/>
            <person name="Sun Q."/>
        </authorList>
    </citation>
    <scope>NUCLEOTIDE SEQUENCE [LARGE SCALE GENOMIC DNA]</scope>
    <source>
        <strain evidence="2 3">BX1</strain>
    </source>
</reference>
<evidence type="ECO:0000313" key="3">
    <source>
        <dbReference type="Proteomes" id="UP000658131"/>
    </source>
</evidence>
<proteinExistence type="predicted"/>